<comment type="caution">
    <text evidence="1">The sequence shown here is derived from an EMBL/GenBank/DDBJ whole genome shotgun (WGS) entry which is preliminary data.</text>
</comment>
<protein>
    <submittedName>
        <fullName evidence="1">Uncharacterized protein</fullName>
    </submittedName>
</protein>
<dbReference type="Proteomes" id="UP000471360">
    <property type="component" value="Unassembled WGS sequence"/>
</dbReference>
<reference evidence="1 2" key="1">
    <citation type="submission" date="2020-02" db="EMBL/GenBank/DDBJ databases">
        <authorList>
            <person name="Subbiah M."/>
            <person name="Call D."/>
        </authorList>
    </citation>
    <scope>NUCLEOTIDE SEQUENCE [LARGE SCALE GENOMIC DNA]</scope>
    <source>
        <strain evidence="1 2">8375wB1</strain>
    </source>
</reference>
<name>A0A8T6Q182_ECOLX</name>
<evidence type="ECO:0000313" key="2">
    <source>
        <dbReference type="Proteomes" id="UP000471360"/>
    </source>
</evidence>
<dbReference type="AlphaFoldDB" id="A0A8T6Q182"/>
<sequence length="82" mass="9028">MGDGSTLRAITLEYVFYILRLKEILSEKANLLIIKPTIAMINKLILAANIPELIPIKTDNIKALNIIKNTHQPGGAPYNTVA</sequence>
<evidence type="ECO:0000313" key="1">
    <source>
        <dbReference type="EMBL" id="NEN68620.1"/>
    </source>
</evidence>
<accession>A0A8T6Q182</accession>
<gene>
    <name evidence="1" type="ORF">G3W53_00045</name>
</gene>
<proteinExistence type="predicted"/>
<organism evidence="1 2">
    <name type="scientific">Escherichia coli</name>
    <dbReference type="NCBI Taxonomy" id="562"/>
    <lineage>
        <taxon>Bacteria</taxon>
        <taxon>Pseudomonadati</taxon>
        <taxon>Pseudomonadota</taxon>
        <taxon>Gammaproteobacteria</taxon>
        <taxon>Enterobacterales</taxon>
        <taxon>Enterobacteriaceae</taxon>
        <taxon>Escherichia</taxon>
    </lineage>
</organism>
<dbReference type="EMBL" id="JAAGYP010000001">
    <property type="protein sequence ID" value="NEN68620.1"/>
    <property type="molecule type" value="Genomic_DNA"/>
</dbReference>